<dbReference type="Proteomes" id="UP001056120">
    <property type="component" value="Linkage Group LG29"/>
</dbReference>
<reference evidence="1 2" key="2">
    <citation type="journal article" date="2022" name="Mol. Ecol. Resour.">
        <title>The genomes of chicory, endive, great burdock and yacon provide insights into Asteraceae paleo-polyploidization history and plant inulin production.</title>
        <authorList>
            <person name="Fan W."/>
            <person name="Wang S."/>
            <person name="Wang H."/>
            <person name="Wang A."/>
            <person name="Jiang F."/>
            <person name="Liu H."/>
            <person name="Zhao H."/>
            <person name="Xu D."/>
            <person name="Zhang Y."/>
        </authorList>
    </citation>
    <scope>NUCLEOTIDE SEQUENCE [LARGE SCALE GENOMIC DNA]</scope>
    <source>
        <strain evidence="2">cv. Yunnan</strain>
        <tissue evidence="1">Leaves</tissue>
    </source>
</reference>
<accession>A0ACB8Y1S0</accession>
<evidence type="ECO:0000313" key="2">
    <source>
        <dbReference type="Proteomes" id="UP001056120"/>
    </source>
</evidence>
<proteinExistence type="predicted"/>
<sequence>MEDDEPLDQNNSEEDEDFRVMEDKAHRYRLRSDTVVALKPYHRSNPPKKGKHHRKGSIIKDASFYKIDEENWPTNGLNESSRSISEKNPSQLHGPMVEINMDTFGNNQSEDVSLDANTVAMHGEDNTIMGENTTIRMHGSLSMGREVNYNEVFLNKEYSGDSILDNLSKINPCVNVLEGVLLEEMEVNSACRDTLIHTAASDATGEGIHLNCAIDTNIDMFQRTDENIWENFCMQPTSINWPIVWSNPSERNLDNVMWSQSVSRASKDCLSQEYNELGKGWKVLFTHLLSQLNQHALNFFDGNKTMLDCLEKWAGGLNTKDHEVWRKIKEHNGKRVRWIDGEPELCHPEEAIQRKKNKKTKKERGEPILISVGGGTTRKNEGDTNGEDIRKRHKIWFTRNRRHEKNKPPQPICFSQEIIPNRAPLNFLGLGKFHAGRVHTKDSQSKTKCRESHMSKLDPLFGDLVARKERLREIVANIATTDVNKALVNSILGMKQFKVLKFSAKMNADGKVTIDENMVEEDQGPEVLKDPQQAQIPMSYAGMLSGMGEGTREDKIQYYPPMITSGGTRMAVIDHKYIVKAKEDYQNVLYWYFIGTDPTIQFVRFNIFRMWKQFEVIDISSNGAGVFLFKFTEEKGLLKATNLKEAHSSESNEPLPKEKHNHDKPPDDDGFTLVQRRKGGQRDYGNGRQSGQGFKPNGSGYARIASNGNTRDKGNIGNFMYTRNIVNNQRAQENQGNTKHPGDREEMDKPDQKGQNSMGTNGTRSKVDELLKTGDRGNRKEAKKVRLVETRNRFVLLNEEGEDIEGDNTTHDKPTNMNEEPDKSNDAWKRKQERIVNAKFRTHTTQEERFEAKRYILDGLVPLDSTVSEWSVHIIDYFRQLCSVFDFGEGLQAVSRERLNSWKTHGMEMDNDEEEVDLEVDGTADLMKTDGPVSLDSNPNPNAGPNECLANRMSLEDGIPSGEQNCRRV</sequence>
<protein>
    <submittedName>
        <fullName evidence="1">Uncharacterized protein</fullName>
    </submittedName>
</protein>
<dbReference type="EMBL" id="CM042046">
    <property type="protein sequence ID" value="KAI3677388.1"/>
    <property type="molecule type" value="Genomic_DNA"/>
</dbReference>
<reference evidence="2" key="1">
    <citation type="journal article" date="2022" name="Mol. Ecol. Resour.">
        <title>The genomes of chicory, endive, great burdock and yacon provide insights into Asteraceae palaeo-polyploidization history and plant inulin production.</title>
        <authorList>
            <person name="Fan W."/>
            <person name="Wang S."/>
            <person name="Wang H."/>
            <person name="Wang A."/>
            <person name="Jiang F."/>
            <person name="Liu H."/>
            <person name="Zhao H."/>
            <person name="Xu D."/>
            <person name="Zhang Y."/>
        </authorList>
    </citation>
    <scope>NUCLEOTIDE SEQUENCE [LARGE SCALE GENOMIC DNA]</scope>
    <source>
        <strain evidence="2">cv. Yunnan</strain>
    </source>
</reference>
<organism evidence="1 2">
    <name type="scientific">Smallanthus sonchifolius</name>
    <dbReference type="NCBI Taxonomy" id="185202"/>
    <lineage>
        <taxon>Eukaryota</taxon>
        <taxon>Viridiplantae</taxon>
        <taxon>Streptophyta</taxon>
        <taxon>Embryophyta</taxon>
        <taxon>Tracheophyta</taxon>
        <taxon>Spermatophyta</taxon>
        <taxon>Magnoliopsida</taxon>
        <taxon>eudicotyledons</taxon>
        <taxon>Gunneridae</taxon>
        <taxon>Pentapetalae</taxon>
        <taxon>asterids</taxon>
        <taxon>campanulids</taxon>
        <taxon>Asterales</taxon>
        <taxon>Asteraceae</taxon>
        <taxon>Asteroideae</taxon>
        <taxon>Heliantheae alliance</taxon>
        <taxon>Millerieae</taxon>
        <taxon>Smallanthus</taxon>
    </lineage>
</organism>
<keyword evidence="2" id="KW-1185">Reference proteome</keyword>
<name>A0ACB8Y1S0_9ASTR</name>
<gene>
    <name evidence="1" type="ORF">L1987_87015</name>
</gene>
<comment type="caution">
    <text evidence="1">The sequence shown here is derived from an EMBL/GenBank/DDBJ whole genome shotgun (WGS) entry which is preliminary data.</text>
</comment>
<evidence type="ECO:0000313" key="1">
    <source>
        <dbReference type="EMBL" id="KAI3677388.1"/>
    </source>
</evidence>